<proteinExistence type="predicted"/>
<reference evidence="3" key="1">
    <citation type="journal article" date="2006" name="PLoS Biol.">
        <title>Macronuclear genome sequence of the ciliate Tetrahymena thermophila, a model eukaryote.</title>
        <authorList>
            <person name="Eisen J.A."/>
            <person name="Coyne R.S."/>
            <person name="Wu M."/>
            <person name="Wu D."/>
            <person name="Thiagarajan M."/>
            <person name="Wortman J.R."/>
            <person name="Badger J.H."/>
            <person name="Ren Q."/>
            <person name="Amedeo P."/>
            <person name="Jones K.M."/>
            <person name="Tallon L.J."/>
            <person name="Delcher A.L."/>
            <person name="Salzberg S.L."/>
            <person name="Silva J.C."/>
            <person name="Haas B.J."/>
            <person name="Majoros W.H."/>
            <person name="Farzad M."/>
            <person name="Carlton J.M."/>
            <person name="Smith R.K. Jr."/>
            <person name="Garg J."/>
            <person name="Pearlman R.E."/>
            <person name="Karrer K.M."/>
            <person name="Sun L."/>
            <person name="Manning G."/>
            <person name="Elde N.C."/>
            <person name="Turkewitz A.P."/>
            <person name="Asai D.J."/>
            <person name="Wilkes D.E."/>
            <person name="Wang Y."/>
            <person name="Cai H."/>
            <person name="Collins K."/>
            <person name="Stewart B.A."/>
            <person name="Lee S.R."/>
            <person name="Wilamowska K."/>
            <person name="Weinberg Z."/>
            <person name="Ruzzo W.L."/>
            <person name="Wloga D."/>
            <person name="Gaertig J."/>
            <person name="Frankel J."/>
            <person name="Tsao C.-C."/>
            <person name="Gorovsky M.A."/>
            <person name="Keeling P.J."/>
            <person name="Waller R.F."/>
            <person name="Patron N.J."/>
            <person name="Cherry J.M."/>
            <person name="Stover N.A."/>
            <person name="Krieger C.J."/>
            <person name="del Toro C."/>
            <person name="Ryder H.F."/>
            <person name="Williamson S.C."/>
            <person name="Barbeau R.A."/>
            <person name="Hamilton E.P."/>
            <person name="Orias E."/>
        </authorList>
    </citation>
    <scope>NUCLEOTIDE SEQUENCE [LARGE SCALE GENOMIC DNA]</scope>
    <source>
        <strain evidence="3">SB210</strain>
    </source>
</reference>
<feature type="domain" description="Protein kinase" evidence="1">
    <location>
        <begin position="62"/>
        <end position="323"/>
    </location>
</feature>
<accession>Q22BR1</accession>
<dbReference type="AlphaFoldDB" id="Q22BR1"/>
<dbReference type="PANTHER" id="PTHR46284">
    <property type="entry name" value="PROTEIN KINESIN LIGHT CHAIN-RELATED 3"/>
    <property type="match status" value="1"/>
</dbReference>
<dbReference type="HOGENOM" id="CLU_304130_0_0_1"/>
<dbReference type="SUPFAM" id="SSF48452">
    <property type="entry name" value="TPR-like"/>
    <property type="match status" value="2"/>
</dbReference>
<dbReference type="InterPro" id="IPR019734">
    <property type="entry name" value="TPR_rpt"/>
</dbReference>
<dbReference type="KEGG" id="tet:TTHERM_01085590"/>
<dbReference type="Proteomes" id="UP000009168">
    <property type="component" value="Unassembled WGS sequence"/>
</dbReference>
<evidence type="ECO:0000313" key="3">
    <source>
        <dbReference type="Proteomes" id="UP000009168"/>
    </source>
</evidence>
<keyword evidence="3" id="KW-1185">Reference proteome</keyword>
<dbReference type="GO" id="GO:0004672">
    <property type="term" value="F:protein kinase activity"/>
    <property type="evidence" value="ECO:0007669"/>
    <property type="project" value="InterPro"/>
</dbReference>
<evidence type="ECO:0000259" key="1">
    <source>
        <dbReference type="PROSITE" id="PS50011"/>
    </source>
</evidence>
<dbReference type="GO" id="GO:0005524">
    <property type="term" value="F:ATP binding"/>
    <property type="evidence" value="ECO:0007669"/>
    <property type="project" value="InterPro"/>
</dbReference>
<dbReference type="PANTHER" id="PTHR46284:SF5">
    <property type="entry name" value="PROTEIN KINESIN LIGHT CHAIN-RELATED 3"/>
    <property type="match status" value="1"/>
</dbReference>
<protein>
    <submittedName>
        <fullName evidence="2">Tetratricopeptide repeat protein</fullName>
    </submittedName>
</protein>
<gene>
    <name evidence="2" type="ORF">TTHERM_01085590</name>
</gene>
<dbReference type="GeneID" id="7823070"/>
<dbReference type="InParanoid" id="Q22BR1"/>
<sequence>MQENDLDIQGFRDYVFSHKFQTEQTIMMEYEEGKLKNLMLDPDQIKAVSEKKQILDSLDDPNLKIIDANETQLGEMFECFDLKTQETYILKIYYNIAEEQFTKELNLNDILRKLRVQVTPGIREENVKKNAILLNYGNCTLEDYDKFRDREFQEEELLYILNSIFSYSYVMKQQDIYHANIHTGNIVLNKFSKSKIDANKYAIFFVNCLGFDSKYCTTFLQQKDQANNFPFQDPDLVFKKIHGIEIDVTDLEKNDIWSAAKMVLQILSRQGNIRNDLGVIQDILNNLKQKNTHNNLIELLEGCFGINQVRYVKLTQVLDHMREKYQRIPELYSDCIVDKENIISEMNEKRVEIYLKSSKLALKIVSKYYDWGLYQRGLEVLEELYTQKSETFNEAYNLDRDFEKNEDLDFDPGQNCIIFLLRFYYCLLLHKLGLQEKSFEVLKEIQQLMKQQPPTVETKEQSLLLALLYCESLAINGIYTCFEQMKKTLSKYEKYFSKENSQIASEFAVKLYEILKFVTKILTQKQWYEEGFFLVYESINFTQNYIKGDFSKLTLDSNYWQASILKLLSGKFEEAEEYIEKSLKLDSQNDLEKKMTLAAIYFKQGKFTESSKIFRSVEEFQRKRMNVEKGVVILFCAISMAIEGSYLGASDFAKRSFKFLKGEDNELPHCMSVLGYIEFFMQNYKQSIQWFDKAVLLFKSRGQNYQMASNLEFVGFVHQQLKNYDSSLCSIKEGFEIKKALIDAGKDLQDDLADQINGWSIINTHLNNLDKCIHYGEEALEVLVQGLQHRRTAIQYEYLSKIYWKHTQKGRAIQSLQKCLATMNLVREKEDDYEISCINYLLSKMYYDVEQYDSALYHICKTVDLMQDLYEKHGKTEQFVQQIKLAVELFTKLKKFKDGQKYLEFLLKVIDHNQQQPNQKKLKVDIPSTLLQISLFYASMGDKKQGLHFARSAYNLHKSLNPKGDFQNKIHILNNLISILMNQGQIGEAELLKMELQTIKKQSLQ</sequence>
<name>Q22BR1_TETTS</name>
<dbReference type="Pfam" id="PF13181">
    <property type="entry name" value="TPR_8"/>
    <property type="match status" value="1"/>
</dbReference>
<dbReference type="PROSITE" id="PS50011">
    <property type="entry name" value="PROTEIN_KINASE_DOM"/>
    <property type="match status" value="1"/>
</dbReference>
<dbReference type="InterPro" id="IPR000719">
    <property type="entry name" value="Prot_kinase_dom"/>
</dbReference>
<evidence type="ECO:0000313" key="2">
    <source>
        <dbReference type="EMBL" id="EAR82728.2"/>
    </source>
</evidence>
<dbReference type="RefSeq" id="XP_001030391.2">
    <property type="nucleotide sequence ID" value="XM_001030391.2"/>
</dbReference>
<dbReference type="Gene3D" id="1.10.510.10">
    <property type="entry name" value="Transferase(Phosphotransferase) domain 1"/>
    <property type="match status" value="1"/>
</dbReference>
<organism evidence="2 3">
    <name type="scientific">Tetrahymena thermophila (strain SB210)</name>
    <dbReference type="NCBI Taxonomy" id="312017"/>
    <lineage>
        <taxon>Eukaryota</taxon>
        <taxon>Sar</taxon>
        <taxon>Alveolata</taxon>
        <taxon>Ciliophora</taxon>
        <taxon>Intramacronucleata</taxon>
        <taxon>Oligohymenophorea</taxon>
        <taxon>Hymenostomatida</taxon>
        <taxon>Tetrahymenina</taxon>
        <taxon>Tetrahymenidae</taxon>
        <taxon>Tetrahymena</taxon>
    </lineage>
</organism>
<dbReference type="Gene3D" id="1.25.40.10">
    <property type="entry name" value="Tetratricopeptide repeat domain"/>
    <property type="match status" value="3"/>
</dbReference>
<dbReference type="InterPro" id="IPR011009">
    <property type="entry name" value="Kinase-like_dom_sf"/>
</dbReference>
<dbReference type="EMBL" id="GG662500">
    <property type="protein sequence ID" value="EAR82728.2"/>
    <property type="molecule type" value="Genomic_DNA"/>
</dbReference>
<dbReference type="InterPro" id="IPR011990">
    <property type="entry name" value="TPR-like_helical_dom_sf"/>
</dbReference>
<dbReference type="SUPFAM" id="SSF56112">
    <property type="entry name" value="Protein kinase-like (PK-like)"/>
    <property type="match status" value="1"/>
</dbReference>